<dbReference type="PROSITE" id="PS50158">
    <property type="entry name" value="ZF_CCHC"/>
    <property type="match status" value="1"/>
</dbReference>
<keyword evidence="1" id="KW-0862">Zinc</keyword>
<evidence type="ECO:0008006" key="7">
    <source>
        <dbReference type="Google" id="ProtNLM"/>
    </source>
</evidence>
<evidence type="ECO:0000256" key="1">
    <source>
        <dbReference type="PROSITE-ProRule" id="PRU00047"/>
    </source>
</evidence>
<dbReference type="Pfam" id="PF00098">
    <property type="entry name" value="zf-CCHC"/>
    <property type="match status" value="1"/>
</dbReference>
<dbReference type="PANTHER" id="PTHR42648">
    <property type="entry name" value="TRANSPOSASE, PUTATIVE-RELATED"/>
    <property type="match status" value="1"/>
</dbReference>
<evidence type="ECO:0000313" key="6">
    <source>
        <dbReference type="Proteomes" id="UP001227230"/>
    </source>
</evidence>
<sequence>MPPANASKAVSEEYNRWIIANNKTRCYLLAAMNEVLRTKHEGLETAREIMESLQQMFGRPSEQARHEAVKAVMNSKMKNGSSVQLLNELQSYETLIDDKGGKANIAEVNAVVGKASSSRNKKKRNVRNQKDKKKIQKKKGKAVEPKPKGKCFHCNQDGHWKRNCKKYLDELKQKKKQGASNHVCISLKMLESSKDLEEGAFMMRVGSGARVSATAVGTLTAPGTPQQNGVAERRNRTLLDMMRSMMSYSSLPTSFWGYALQTAVYILNIVPSKSIPNTPLELWNGRKPSLRHIRIWGCPAHVLKGKTGKLEPRSEQDFHGFLEALKSFCYNFESDGLLNMVLSMEIVVCTAGIDAIETATAEEVWRIMIKNRESAAKKNIDIVTASGS</sequence>
<reference evidence="5 6" key="1">
    <citation type="journal article" date="2023" name="Hortic Res">
        <title>The complete reference genome for grapevine (Vitis vinifera L.) genetics and breeding.</title>
        <authorList>
            <person name="Shi X."/>
            <person name="Cao S."/>
            <person name="Wang X."/>
            <person name="Huang S."/>
            <person name="Wang Y."/>
            <person name="Liu Z."/>
            <person name="Liu W."/>
            <person name="Leng X."/>
            <person name="Peng Y."/>
            <person name="Wang N."/>
            <person name="Wang Y."/>
            <person name="Ma Z."/>
            <person name="Xu X."/>
            <person name="Zhang F."/>
            <person name="Xue H."/>
            <person name="Zhong H."/>
            <person name="Wang Y."/>
            <person name="Zhang K."/>
            <person name="Velt A."/>
            <person name="Avia K."/>
            <person name="Holtgrawe D."/>
            <person name="Grimplet J."/>
            <person name="Matus J.T."/>
            <person name="Ware D."/>
            <person name="Wu X."/>
            <person name="Wang H."/>
            <person name="Liu C."/>
            <person name="Fang Y."/>
            <person name="Rustenholz C."/>
            <person name="Cheng Z."/>
            <person name="Xiao H."/>
            <person name="Zhou Y."/>
        </authorList>
    </citation>
    <scope>NUCLEOTIDE SEQUENCE [LARGE SCALE GENOMIC DNA]</scope>
    <source>
        <strain evidence="6">cv. Pinot noir / PN40024</strain>
        <tissue evidence="5">Leaf</tissue>
    </source>
</reference>
<dbReference type="InterPro" id="IPR001878">
    <property type="entry name" value="Znf_CCHC"/>
</dbReference>
<keyword evidence="1" id="KW-0863">Zinc-finger</keyword>
<feature type="compositionally biased region" description="Basic residues" evidence="2">
    <location>
        <begin position="119"/>
        <end position="140"/>
    </location>
</feature>
<dbReference type="InterPro" id="IPR036875">
    <property type="entry name" value="Znf_CCHC_sf"/>
</dbReference>
<dbReference type="Proteomes" id="UP001227230">
    <property type="component" value="Chromosome 17"/>
</dbReference>
<dbReference type="InterPro" id="IPR012337">
    <property type="entry name" value="RNaseH-like_sf"/>
</dbReference>
<dbReference type="SMART" id="SM00343">
    <property type="entry name" value="ZnF_C2HC"/>
    <property type="match status" value="1"/>
</dbReference>
<evidence type="ECO:0000256" key="2">
    <source>
        <dbReference type="SAM" id="MobiDB-lite"/>
    </source>
</evidence>
<dbReference type="SUPFAM" id="SSF53098">
    <property type="entry name" value="Ribonuclease H-like"/>
    <property type="match status" value="1"/>
</dbReference>
<evidence type="ECO:0000259" key="4">
    <source>
        <dbReference type="PROSITE" id="PS50994"/>
    </source>
</evidence>
<dbReference type="Gene3D" id="4.10.60.10">
    <property type="entry name" value="Zinc finger, CCHC-type"/>
    <property type="match status" value="1"/>
</dbReference>
<dbReference type="Gene3D" id="3.30.420.10">
    <property type="entry name" value="Ribonuclease H-like superfamily/Ribonuclease H"/>
    <property type="match status" value="1"/>
</dbReference>
<keyword evidence="6" id="KW-1185">Reference proteome</keyword>
<protein>
    <recommendedName>
        <fullName evidence="7">Retrovirus-related Pol polyprotein from transposon TNT 1-94</fullName>
    </recommendedName>
</protein>
<dbReference type="SUPFAM" id="SSF57756">
    <property type="entry name" value="Retrovirus zinc finger-like domains"/>
    <property type="match status" value="1"/>
</dbReference>
<dbReference type="InterPro" id="IPR001584">
    <property type="entry name" value="Integrase_cat-core"/>
</dbReference>
<gene>
    <name evidence="5" type="ORF">VitviT2T_026211</name>
</gene>
<evidence type="ECO:0000259" key="3">
    <source>
        <dbReference type="PROSITE" id="PS50158"/>
    </source>
</evidence>
<feature type="region of interest" description="Disordered" evidence="2">
    <location>
        <begin position="113"/>
        <end position="148"/>
    </location>
</feature>
<dbReference type="PANTHER" id="PTHR42648:SF27">
    <property type="entry name" value="RNA-DIRECTED DNA POLYMERASE"/>
    <property type="match status" value="1"/>
</dbReference>
<evidence type="ECO:0000313" key="5">
    <source>
        <dbReference type="EMBL" id="WKA08493.1"/>
    </source>
</evidence>
<feature type="domain" description="CCHC-type" evidence="3">
    <location>
        <begin position="150"/>
        <end position="166"/>
    </location>
</feature>
<dbReference type="EMBL" id="CP126664">
    <property type="protein sequence ID" value="WKA08493.1"/>
    <property type="molecule type" value="Genomic_DNA"/>
</dbReference>
<dbReference type="PROSITE" id="PS50994">
    <property type="entry name" value="INTEGRASE"/>
    <property type="match status" value="1"/>
</dbReference>
<dbReference type="InterPro" id="IPR036397">
    <property type="entry name" value="RNaseH_sf"/>
</dbReference>
<accession>A0ABY9DL99</accession>
<keyword evidence="1" id="KW-0479">Metal-binding</keyword>
<organism evidence="5 6">
    <name type="scientific">Vitis vinifera</name>
    <name type="common">Grape</name>
    <dbReference type="NCBI Taxonomy" id="29760"/>
    <lineage>
        <taxon>Eukaryota</taxon>
        <taxon>Viridiplantae</taxon>
        <taxon>Streptophyta</taxon>
        <taxon>Embryophyta</taxon>
        <taxon>Tracheophyta</taxon>
        <taxon>Spermatophyta</taxon>
        <taxon>Magnoliopsida</taxon>
        <taxon>eudicotyledons</taxon>
        <taxon>Gunneridae</taxon>
        <taxon>Pentapetalae</taxon>
        <taxon>rosids</taxon>
        <taxon>Vitales</taxon>
        <taxon>Vitaceae</taxon>
        <taxon>Viteae</taxon>
        <taxon>Vitis</taxon>
    </lineage>
</organism>
<dbReference type="InterPro" id="IPR039537">
    <property type="entry name" value="Retrotran_Ty1/copia-like"/>
</dbReference>
<proteinExistence type="predicted"/>
<name>A0ABY9DL99_VITVI</name>
<feature type="domain" description="Integrase catalytic" evidence="4">
    <location>
        <begin position="218"/>
        <end position="287"/>
    </location>
</feature>